<dbReference type="Proteomes" id="UP001303647">
    <property type="component" value="Unassembled WGS sequence"/>
</dbReference>
<evidence type="ECO:0000313" key="2">
    <source>
        <dbReference type="EMBL" id="KAK4246626.1"/>
    </source>
</evidence>
<reference evidence="2" key="1">
    <citation type="journal article" date="2023" name="Mol. Phylogenet. Evol.">
        <title>Genome-scale phylogeny and comparative genomics of the fungal order Sordariales.</title>
        <authorList>
            <person name="Hensen N."/>
            <person name="Bonometti L."/>
            <person name="Westerberg I."/>
            <person name="Brannstrom I.O."/>
            <person name="Guillou S."/>
            <person name="Cros-Aarteil S."/>
            <person name="Calhoun S."/>
            <person name="Haridas S."/>
            <person name="Kuo A."/>
            <person name="Mondo S."/>
            <person name="Pangilinan J."/>
            <person name="Riley R."/>
            <person name="LaButti K."/>
            <person name="Andreopoulos B."/>
            <person name="Lipzen A."/>
            <person name="Chen C."/>
            <person name="Yan M."/>
            <person name="Daum C."/>
            <person name="Ng V."/>
            <person name="Clum A."/>
            <person name="Steindorff A."/>
            <person name="Ohm R.A."/>
            <person name="Martin F."/>
            <person name="Silar P."/>
            <person name="Natvig D.O."/>
            <person name="Lalanne C."/>
            <person name="Gautier V."/>
            <person name="Ament-Velasquez S.L."/>
            <person name="Kruys A."/>
            <person name="Hutchinson M.I."/>
            <person name="Powell A.J."/>
            <person name="Barry K."/>
            <person name="Miller A.N."/>
            <person name="Grigoriev I.V."/>
            <person name="Debuchy R."/>
            <person name="Gladieux P."/>
            <person name="Hiltunen Thoren M."/>
            <person name="Johannesson H."/>
        </authorList>
    </citation>
    <scope>NUCLEOTIDE SEQUENCE</scope>
    <source>
        <strain evidence="2">CBS 359.72</strain>
    </source>
</reference>
<accession>A0AAN7CRM6</accession>
<comment type="caution">
    <text evidence="2">The sequence shown here is derived from an EMBL/GenBank/DDBJ whole genome shotgun (WGS) entry which is preliminary data.</text>
</comment>
<feature type="signal peptide" evidence="1">
    <location>
        <begin position="1"/>
        <end position="18"/>
    </location>
</feature>
<proteinExistence type="predicted"/>
<evidence type="ECO:0000313" key="3">
    <source>
        <dbReference type="Proteomes" id="UP001303647"/>
    </source>
</evidence>
<sequence length="80" mass="8324">MQLTTIAVFFSLAAFGAAQLSTVTTGPPQSVPACVPGKYHCLPDHGKDAIYVCSNGKLVFAASCDNGRCVVQNQVPHCIG</sequence>
<dbReference type="AlphaFoldDB" id="A0AAN7CRM6"/>
<feature type="chain" id="PRO_5043049844" evidence="1">
    <location>
        <begin position="19"/>
        <end position="80"/>
    </location>
</feature>
<dbReference type="EMBL" id="MU857670">
    <property type="protein sequence ID" value="KAK4246626.1"/>
    <property type="molecule type" value="Genomic_DNA"/>
</dbReference>
<organism evidence="2 3">
    <name type="scientific">Corynascus novoguineensis</name>
    <dbReference type="NCBI Taxonomy" id="1126955"/>
    <lineage>
        <taxon>Eukaryota</taxon>
        <taxon>Fungi</taxon>
        <taxon>Dikarya</taxon>
        <taxon>Ascomycota</taxon>
        <taxon>Pezizomycotina</taxon>
        <taxon>Sordariomycetes</taxon>
        <taxon>Sordariomycetidae</taxon>
        <taxon>Sordariales</taxon>
        <taxon>Chaetomiaceae</taxon>
        <taxon>Corynascus</taxon>
    </lineage>
</organism>
<evidence type="ECO:0000256" key="1">
    <source>
        <dbReference type="SAM" id="SignalP"/>
    </source>
</evidence>
<gene>
    <name evidence="2" type="ORF">C7999DRAFT_15261</name>
</gene>
<keyword evidence="3" id="KW-1185">Reference proteome</keyword>
<protein>
    <submittedName>
        <fullName evidence="2">Uncharacterized protein</fullName>
    </submittedName>
</protein>
<name>A0AAN7CRM6_9PEZI</name>
<reference evidence="2" key="2">
    <citation type="submission" date="2023-05" db="EMBL/GenBank/DDBJ databases">
        <authorList>
            <consortium name="Lawrence Berkeley National Laboratory"/>
            <person name="Steindorff A."/>
            <person name="Hensen N."/>
            <person name="Bonometti L."/>
            <person name="Westerberg I."/>
            <person name="Brannstrom I.O."/>
            <person name="Guillou S."/>
            <person name="Cros-Aarteil S."/>
            <person name="Calhoun S."/>
            <person name="Haridas S."/>
            <person name="Kuo A."/>
            <person name="Mondo S."/>
            <person name="Pangilinan J."/>
            <person name="Riley R."/>
            <person name="Labutti K."/>
            <person name="Andreopoulos B."/>
            <person name="Lipzen A."/>
            <person name="Chen C."/>
            <person name="Yanf M."/>
            <person name="Daum C."/>
            <person name="Ng V."/>
            <person name="Clum A."/>
            <person name="Ohm R."/>
            <person name="Martin F."/>
            <person name="Silar P."/>
            <person name="Natvig D."/>
            <person name="Lalanne C."/>
            <person name="Gautier V."/>
            <person name="Ament-Velasquez S.L."/>
            <person name="Kruys A."/>
            <person name="Hutchinson M.I."/>
            <person name="Powell A.J."/>
            <person name="Barry K."/>
            <person name="Miller A.N."/>
            <person name="Grigoriev I.V."/>
            <person name="Debuchy R."/>
            <person name="Gladieux P."/>
            <person name="Thoren M.H."/>
            <person name="Johannesson H."/>
        </authorList>
    </citation>
    <scope>NUCLEOTIDE SEQUENCE</scope>
    <source>
        <strain evidence="2">CBS 359.72</strain>
    </source>
</reference>
<keyword evidence="1" id="KW-0732">Signal</keyword>